<organism evidence="1 2">
    <name type="scientific">Enterocloster bolteae</name>
    <dbReference type="NCBI Taxonomy" id="208479"/>
    <lineage>
        <taxon>Bacteria</taxon>
        <taxon>Bacillati</taxon>
        <taxon>Bacillota</taxon>
        <taxon>Clostridia</taxon>
        <taxon>Lachnospirales</taxon>
        <taxon>Lachnospiraceae</taxon>
        <taxon>Enterocloster</taxon>
    </lineage>
</organism>
<dbReference type="EMBL" id="QSHZ01000031">
    <property type="protein sequence ID" value="RHC51850.1"/>
    <property type="molecule type" value="Genomic_DNA"/>
</dbReference>
<evidence type="ECO:0000313" key="1">
    <source>
        <dbReference type="EMBL" id="RHC51850.1"/>
    </source>
</evidence>
<accession>A0A414AP27</accession>
<dbReference type="AlphaFoldDB" id="A0A414AP27"/>
<dbReference type="Proteomes" id="UP000283975">
    <property type="component" value="Unassembled WGS sequence"/>
</dbReference>
<reference evidence="1 2" key="1">
    <citation type="submission" date="2018-08" db="EMBL/GenBank/DDBJ databases">
        <title>A genome reference for cultivated species of the human gut microbiota.</title>
        <authorList>
            <person name="Zou Y."/>
            <person name="Xue W."/>
            <person name="Luo G."/>
        </authorList>
    </citation>
    <scope>NUCLEOTIDE SEQUENCE [LARGE SCALE GENOMIC DNA]</scope>
    <source>
        <strain evidence="1 2">AM35-14</strain>
    </source>
</reference>
<proteinExistence type="predicted"/>
<dbReference type="RefSeq" id="WP_119205628.1">
    <property type="nucleotide sequence ID" value="NZ_JADMVR010000005.1"/>
</dbReference>
<evidence type="ECO:0000313" key="2">
    <source>
        <dbReference type="Proteomes" id="UP000283975"/>
    </source>
</evidence>
<protein>
    <submittedName>
        <fullName evidence="1">Uncharacterized protein</fullName>
    </submittedName>
</protein>
<sequence>MKFDKERFEWLPYEKKMSLIELELSLATHNATTRADLLMLLDWIYRRVKADEKRIEHAIARCYMVRRCENPGMEEGLCAGLRTIDGEGEPCETCKECRLQYQYDEMHQEAEG</sequence>
<name>A0A414AP27_9FIRM</name>
<gene>
    <name evidence="1" type="ORF">DW839_23685</name>
</gene>
<comment type="caution">
    <text evidence="1">The sequence shown here is derived from an EMBL/GenBank/DDBJ whole genome shotgun (WGS) entry which is preliminary data.</text>
</comment>